<dbReference type="GO" id="GO:0018064">
    <property type="term" value="F:protein-L-histidine N-tele-methyltransferase activity"/>
    <property type="evidence" value="ECO:0007669"/>
    <property type="project" value="UniProtKB-EC"/>
</dbReference>
<feature type="compositionally biased region" description="Basic and acidic residues" evidence="10">
    <location>
        <begin position="78"/>
        <end position="91"/>
    </location>
</feature>
<accession>A0AAN8EN83</accession>
<evidence type="ECO:0000256" key="1">
    <source>
        <dbReference type="ARBA" id="ARBA00004123"/>
    </source>
</evidence>
<feature type="region of interest" description="Disordered" evidence="10">
    <location>
        <begin position="72"/>
        <end position="91"/>
    </location>
</feature>
<comment type="caution">
    <text evidence="11">The sequence shown here is derived from an EMBL/GenBank/DDBJ whole genome shotgun (WGS) entry which is preliminary data.</text>
</comment>
<protein>
    <recommendedName>
        <fullName evidence="3">protein-histidine N-methyltransferase</fullName>
        <ecNumber evidence="3">2.1.1.85</ecNumber>
    </recommendedName>
</protein>
<comment type="similarity">
    <text evidence="9">Belongs to the methyltransferase superfamily. METTL18 family.</text>
</comment>
<evidence type="ECO:0000256" key="6">
    <source>
        <dbReference type="ARBA" id="ARBA00022679"/>
    </source>
</evidence>
<dbReference type="GO" id="GO:0032259">
    <property type="term" value="P:methylation"/>
    <property type="evidence" value="ECO:0007669"/>
    <property type="project" value="UniProtKB-KW"/>
</dbReference>
<dbReference type="EMBL" id="JAKLMC020000003">
    <property type="protein sequence ID" value="KAK5957430.1"/>
    <property type="molecule type" value="Genomic_DNA"/>
</dbReference>
<gene>
    <name evidence="11" type="ORF">OHC33_001804</name>
</gene>
<keyword evidence="6" id="KW-0808">Transferase</keyword>
<evidence type="ECO:0000313" key="12">
    <source>
        <dbReference type="Proteomes" id="UP001316803"/>
    </source>
</evidence>
<evidence type="ECO:0000256" key="10">
    <source>
        <dbReference type="SAM" id="MobiDB-lite"/>
    </source>
</evidence>
<dbReference type="Proteomes" id="UP001316803">
    <property type="component" value="Unassembled WGS sequence"/>
</dbReference>
<dbReference type="InterPro" id="IPR019410">
    <property type="entry name" value="Methyltransf_16"/>
</dbReference>
<evidence type="ECO:0000256" key="2">
    <source>
        <dbReference type="ARBA" id="ARBA00004496"/>
    </source>
</evidence>
<evidence type="ECO:0000256" key="4">
    <source>
        <dbReference type="ARBA" id="ARBA00022490"/>
    </source>
</evidence>
<evidence type="ECO:0000256" key="8">
    <source>
        <dbReference type="ARBA" id="ARBA00023242"/>
    </source>
</evidence>
<evidence type="ECO:0000313" key="11">
    <source>
        <dbReference type="EMBL" id="KAK5957430.1"/>
    </source>
</evidence>
<keyword evidence="4" id="KW-0963">Cytoplasm</keyword>
<dbReference type="InterPro" id="IPR029063">
    <property type="entry name" value="SAM-dependent_MTases_sf"/>
</dbReference>
<dbReference type="PANTHER" id="PTHR14614:SF39">
    <property type="entry name" value="HISTIDINE PROTEIN METHYLTRANSFERASE 1 HOMOLOG"/>
    <property type="match status" value="1"/>
</dbReference>
<dbReference type="PANTHER" id="PTHR14614">
    <property type="entry name" value="HEPATOCELLULAR CARCINOMA-ASSOCIATED ANTIGEN"/>
    <property type="match status" value="1"/>
</dbReference>
<evidence type="ECO:0000256" key="3">
    <source>
        <dbReference type="ARBA" id="ARBA00012533"/>
    </source>
</evidence>
<dbReference type="GO" id="GO:0005634">
    <property type="term" value="C:nucleus"/>
    <property type="evidence" value="ECO:0007669"/>
    <property type="project" value="UniProtKB-SubCell"/>
</dbReference>
<keyword evidence="7" id="KW-0949">S-adenosyl-L-methionine</keyword>
<dbReference type="Gene3D" id="3.40.50.150">
    <property type="entry name" value="Vaccinia Virus protein VP39"/>
    <property type="match status" value="1"/>
</dbReference>
<keyword evidence="12" id="KW-1185">Reference proteome</keyword>
<dbReference type="EC" id="2.1.1.85" evidence="3"/>
<dbReference type="AlphaFoldDB" id="A0AAN8EN83"/>
<comment type="subcellular location">
    <subcellularLocation>
        <location evidence="2">Cytoplasm</location>
    </subcellularLocation>
    <subcellularLocation>
        <location evidence="1">Nucleus</location>
    </subcellularLocation>
</comment>
<name>A0AAN8EN83_9EURO</name>
<reference evidence="11 12" key="1">
    <citation type="submission" date="2022-12" db="EMBL/GenBank/DDBJ databases">
        <title>Genomic features and morphological characterization of a novel Knufia sp. strain isolated from spacecraft assembly facility.</title>
        <authorList>
            <person name="Teixeira M."/>
            <person name="Chander A.M."/>
            <person name="Stajich J.E."/>
            <person name="Venkateswaran K."/>
        </authorList>
    </citation>
    <scope>NUCLEOTIDE SEQUENCE [LARGE SCALE GENOMIC DNA]</scope>
    <source>
        <strain evidence="11 12">FJI-L2-BK-P2</strain>
    </source>
</reference>
<feature type="region of interest" description="Disordered" evidence="10">
    <location>
        <begin position="1"/>
        <end position="36"/>
    </location>
</feature>
<evidence type="ECO:0000256" key="5">
    <source>
        <dbReference type="ARBA" id="ARBA00022603"/>
    </source>
</evidence>
<proteinExistence type="inferred from homology"/>
<evidence type="ECO:0000256" key="7">
    <source>
        <dbReference type="ARBA" id="ARBA00022691"/>
    </source>
</evidence>
<evidence type="ECO:0000256" key="9">
    <source>
        <dbReference type="ARBA" id="ARBA00038126"/>
    </source>
</evidence>
<sequence length="390" mass="42282">MSFSFGFSGDDIEDDHDSPNDLATKLNDTKITPSHSTTLLQPKRHTLAELLQSLPSQISYNWLDVPLHTDHAQPSLTGEERDGRERTSVKVPRREVHDIRQQLMAEVDLDDSGTDATDSLLEGLATGDLSTGIYEGGFKTWECAVDLAGFVTGMNIDADGTGTGEQRIIELGAGSAIPSLVLLQKVLRERSGTGTGDKKDRGKGRVRFTLCDYNEDVLRLCTAVNVFLSIVPSGTDGTEESEGGEEGHMEVNETLTQKALQILKDADIEIDFISGAWGDAFLQLLYSERQSAVDSSPSQSHTRVLASETIYSPDSLGPFSKLLVDILEEERRTANGRAEVFVAAKKVYFGVGGGVAEFEEEMRQLGGTTRTVLDVKGAGVGRVVLEVSIN</sequence>
<keyword evidence="8" id="KW-0539">Nucleus</keyword>
<dbReference type="GO" id="GO:0005737">
    <property type="term" value="C:cytoplasm"/>
    <property type="evidence" value="ECO:0007669"/>
    <property type="project" value="UniProtKB-SubCell"/>
</dbReference>
<organism evidence="11 12">
    <name type="scientific">Knufia fluminis</name>
    <dbReference type="NCBI Taxonomy" id="191047"/>
    <lineage>
        <taxon>Eukaryota</taxon>
        <taxon>Fungi</taxon>
        <taxon>Dikarya</taxon>
        <taxon>Ascomycota</taxon>
        <taxon>Pezizomycotina</taxon>
        <taxon>Eurotiomycetes</taxon>
        <taxon>Chaetothyriomycetidae</taxon>
        <taxon>Chaetothyriales</taxon>
        <taxon>Trichomeriaceae</taxon>
        <taxon>Knufia</taxon>
    </lineage>
</organism>
<keyword evidence="5" id="KW-0489">Methyltransferase</keyword>